<dbReference type="AlphaFoldDB" id="A0A4Z1I870"/>
<name>A0A4Z1I870_9HELO</name>
<accession>A0A4Z1I870</accession>
<evidence type="ECO:0000313" key="2">
    <source>
        <dbReference type="EMBL" id="TGO57525.1"/>
    </source>
</evidence>
<keyword evidence="3" id="KW-1185">Reference proteome</keyword>
<dbReference type="Proteomes" id="UP000297452">
    <property type="component" value="Unassembled WGS sequence"/>
</dbReference>
<dbReference type="EMBL" id="PQXJ01000199">
    <property type="protein sequence ID" value="TGO57525.1"/>
    <property type="molecule type" value="Genomic_DNA"/>
</dbReference>
<organism evidence="2 3">
    <name type="scientific">Botryotinia narcissicola</name>
    <dbReference type="NCBI Taxonomy" id="278944"/>
    <lineage>
        <taxon>Eukaryota</taxon>
        <taxon>Fungi</taxon>
        <taxon>Dikarya</taxon>
        <taxon>Ascomycota</taxon>
        <taxon>Pezizomycotina</taxon>
        <taxon>Leotiomycetes</taxon>
        <taxon>Helotiales</taxon>
        <taxon>Sclerotiniaceae</taxon>
        <taxon>Botryotinia</taxon>
    </lineage>
</organism>
<sequence length="101" mass="11432">MTDHIVPRACNTGTHTGCNARRKKRENSGSILEKSIGDITKDSKVARDDGFSQYVEKLKRDTKGNEQFDYWTNDRKLNVGNPRIGSDLPVIRLSHTSMQPK</sequence>
<feature type="region of interest" description="Disordered" evidence="1">
    <location>
        <begin position="1"/>
        <end position="35"/>
    </location>
</feature>
<proteinExistence type="predicted"/>
<reference evidence="2 3" key="1">
    <citation type="submission" date="2017-12" db="EMBL/GenBank/DDBJ databases">
        <title>Comparative genomics of Botrytis spp.</title>
        <authorList>
            <person name="Valero-Jimenez C.A."/>
            <person name="Tapia P."/>
            <person name="Veloso J."/>
            <person name="Silva-Moreno E."/>
            <person name="Staats M."/>
            <person name="Valdes J.H."/>
            <person name="Van Kan J.A.L."/>
        </authorList>
    </citation>
    <scope>NUCLEOTIDE SEQUENCE [LARGE SCALE GENOMIC DNA]</scope>
    <source>
        <strain evidence="2 3">MUCL2120</strain>
    </source>
</reference>
<evidence type="ECO:0000256" key="1">
    <source>
        <dbReference type="SAM" id="MobiDB-lite"/>
    </source>
</evidence>
<comment type="caution">
    <text evidence="2">The sequence shown here is derived from an EMBL/GenBank/DDBJ whole genome shotgun (WGS) entry which is preliminary data.</text>
</comment>
<protein>
    <submittedName>
        <fullName evidence="2">Uncharacterized protein</fullName>
    </submittedName>
</protein>
<evidence type="ECO:0000313" key="3">
    <source>
        <dbReference type="Proteomes" id="UP000297452"/>
    </source>
</evidence>
<gene>
    <name evidence="2" type="ORF">BOTNAR_0199g00160</name>
</gene>